<dbReference type="FunFam" id="3.40.309.10:FF:000004">
    <property type="entry name" value="Succinate-semialdehyde dehydrogenase I"/>
    <property type="match status" value="1"/>
</dbReference>
<dbReference type="InterPro" id="IPR029510">
    <property type="entry name" value="Ald_DH_CS_GLU"/>
</dbReference>
<dbReference type="GO" id="GO:0004777">
    <property type="term" value="F:succinate-semialdehyde dehydrogenase (NAD+) activity"/>
    <property type="evidence" value="ECO:0007669"/>
    <property type="project" value="TreeGrafter"/>
</dbReference>
<evidence type="ECO:0000313" key="7">
    <source>
        <dbReference type="Proteomes" id="UP000059113"/>
    </source>
</evidence>
<accession>A0A0H4VKG1</accession>
<dbReference type="SUPFAM" id="SSF53720">
    <property type="entry name" value="ALDH-like"/>
    <property type="match status" value="1"/>
</dbReference>
<dbReference type="Proteomes" id="UP000059113">
    <property type="component" value="Chromosome"/>
</dbReference>
<evidence type="ECO:0000256" key="3">
    <source>
        <dbReference type="PROSITE-ProRule" id="PRU10007"/>
    </source>
</evidence>
<reference evidence="7" key="2">
    <citation type="submission" date="2015-04" db="EMBL/GenBank/DDBJ databases">
        <title>The complete genome sequence of Erythrobacter sp. s21-N3.</title>
        <authorList>
            <person name="Zhuang L."/>
            <person name="Liu Y."/>
            <person name="Shao Z."/>
        </authorList>
    </citation>
    <scope>NUCLEOTIDE SEQUENCE [LARGE SCALE GENOMIC DNA]</scope>
    <source>
        <strain evidence="7">s21-N3</strain>
    </source>
</reference>
<dbReference type="InterPro" id="IPR010102">
    <property type="entry name" value="Succ_semiAld_DH"/>
</dbReference>
<dbReference type="Gene3D" id="3.40.309.10">
    <property type="entry name" value="Aldehyde Dehydrogenase, Chain A, domain 2"/>
    <property type="match status" value="1"/>
</dbReference>
<evidence type="ECO:0000256" key="2">
    <source>
        <dbReference type="ARBA" id="ARBA00023002"/>
    </source>
</evidence>
<dbReference type="InterPro" id="IPR016161">
    <property type="entry name" value="Ald_DH/histidinol_DH"/>
</dbReference>
<dbReference type="KEGG" id="ery:CP97_14130"/>
<proteinExistence type="inferred from homology"/>
<evidence type="ECO:0000313" key="6">
    <source>
        <dbReference type="EMBL" id="AKQ43489.2"/>
    </source>
</evidence>
<protein>
    <submittedName>
        <fullName evidence="6">Succinate-semialdehyde dehdyrogenase</fullName>
    </submittedName>
</protein>
<keyword evidence="7" id="KW-1185">Reference proteome</keyword>
<feature type="active site" evidence="3">
    <location>
        <position position="262"/>
    </location>
</feature>
<comment type="similarity">
    <text evidence="1 4">Belongs to the aldehyde dehydrogenase family.</text>
</comment>
<sequence>MVGEEGFLTVTTSLRPNFLNGAPLIDGEAARAKETFEVINPATDEVIANIPFLGAAEAEASVASNLRAYTDWRATSAHERANILRNWFALITDAREDLAKIMTAEQGKPLGEARGEVDYAASFVQWFAEEARRAYGEIIPSHQDRRILVIRQPVGVVGAITPWNFPAAMITRKVAPALAAGCTITLKPSELTPLTAFALAQLALEAGVPAGVFNVIAGDAPAIGSVLTGHPDVAKFTFTGSTAVGKTLTGQCASTLKRVSMELGGNAPLIVFDDADLDQAVEGAITSKFRNTGQTCVCANRILVQSGMHDRFVEALAAKISNFRVGNGLEGVTEQGPLITSAAYDKVDGHVRDAVEHGAKIITGGERHEAGPLFYQPTVLTGANDAMRLAEEETFGPVAPIFKFKTETEALSLANSTRTGLAAYAFTQDVDRFWRVAESLETGMVGLNSGLVSTETAPFGGIKESGLGREGSHHGLDEFLEMKSIHVGLRTV</sequence>
<evidence type="ECO:0000256" key="1">
    <source>
        <dbReference type="ARBA" id="ARBA00009986"/>
    </source>
</evidence>
<dbReference type="InterPro" id="IPR016163">
    <property type="entry name" value="Ald_DH_C"/>
</dbReference>
<dbReference type="PANTHER" id="PTHR43353">
    <property type="entry name" value="SUCCINATE-SEMIALDEHYDE DEHYDROGENASE, MITOCHONDRIAL"/>
    <property type="match status" value="1"/>
</dbReference>
<dbReference type="NCBIfam" id="TIGR01780">
    <property type="entry name" value="SSADH"/>
    <property type="match status" value="1"/>
</dbReference>
<dbReference type="PROSITE" id="PS00687">
    <property type="entry name" value="ALDEHYDE_DEHYDR_GLU"/>
    <property type="match status" value="1"/>
</dbReference>
<dbReference type="InterPro" id="IPR016160">
    <property type="entry name" value="Ald_DH_CS_CYS"/>
</dbReference>
<dbReference type="AlphaFoldDB" id="A0A0H4VKG1"/>
<organism evidence="6 7">
    <name type="scientific">Aurantiacibacter atlanticus</name>
    <dbReference type="NCBI Taxonomy" id="1648404"/>
    <lineage>
        <taxon>Bacteria</taxon>
        <taxon>Pseudomonadati</taxon>
        <taxon>Pseudomonadota</taxon>
        <taxon>Alphaproteobacteria</taxon>
        <taxon>Sphingomonadales</taxon>
        <taxon>Erythrobacteraceae</taxon>
        <taxon>Aurantiacibacter</taxon>
    </lineage>
</organism>
<name>A0A0H4VKG1_9SPHN</name>
<feature type="domain" description="Aldehyde dehydrogenase" evidence="5">
    <location>
        <begin position="32"/>
        <end position="485"/>
    </location>
</feature>
<evidence type="ECO:0000259" key="5">
    <source>
        <dbReference type="Pfam" id="PF00171"/>
    </source>
</evidence>
<evidence type="ECO:0000256" key="4">
    <source>
        <dbReference type="RuleBase" id="RU003345"/>
    </source>
</evidence>
<dbReference type="PANTHER" id="PTHR43353:SF5">
    <property type="entry name" value="SUCCINATE-SEMIALDEHYDE DEHYDROGENASE, MITOCHONDRIAL"/>
    <property type="match status" value="1"/>
</dbReference>
<dbReference type="FunFam" id="3.40.605.10:FF:000005">
    <property type="entry name" value="Succinate-semialdehyde dehydrogenase I"/>
    <property type="match status" value="1"/>
</dbReference>
<dbReference type="Pfam" id="PF00171">
    <property type="entry name" value="Aldedh"/>
    <property type="match status" value="1"/>
</dbReference>
<dbReference type="InterPro" id="IPR050740">
    <property type="entry name" value="Aldehyde_DH_Superfamily"/>
</dbReference>
<reference evidence="6 7" key="1">
    <citation type="journal article" date="2015" name="Int. J. Syst. Evol. Microbiol.">
        <title>Erythrobacter atlanticus sp. nov., a bacterium from ocean sediment able to degrade polycyclic aromatic hydrocarbons.</title>
        <authorList>
            <person name="Zhuang L."/>
            <person name="Liu Y."/>
            <person name="Wang L."/>
            <person name="Wang W."/>
            <person name="Shao Z."/>
        </authorList>
    </citation>
    <scope>NUCLEOTIDE SEQUENCE [LARGE SCALE GENOMIC DNA]</scope>
    <source>
        <strain evidence="7">s21-N3</strain>
    </source>
</reference>
<gene>
    <name evidence="6" type="ORF">CP97_14130</name>
</gene>
<dbReference type="Gene3D" id="3.40.605.10">
    <property type="entry name" value="Aldehyde Dehydrogenase, Chain A, domain 1"/>
    <property type="match status" value="1"/>
</dbReference>
<dbReference type="EMBL" id="CP011310">
    <property type="protein sequence ID" value="AKQ43489.2"/>
    <property type="molecule type" value="Genomic_DNA"/>
</dbReference>
<dbReference type="InterPro" id="IPR015590">
    <property type="entry name" value="Aldehyde_DH_dom"/>
</dbReference>
<dbReference type="InterPro" id="IPR016162">
    <property type="entry name" value="Ald_DH_N"/>
</dbReference>
<dbReference type="CDD" id="cd07103">
    <property type="entry name" value="ALDH_F5_SSADH_GabD"/>
    <property type="match status" value="1"/>
</dbReference>
<dbReference type="GO" id="GO:0009450">
    <property type="term" value="P:gamma-aminobutyric acid catabolic process"/>
    <property type="evidence" value="ECO:0007669"/>
    <property type="project" value="InterPro"/>
</dbReference>
<dbReference type="PROSITE" id="PS00070">
    <property type="entry name" value="ALDEHYDE_DEHYDR_CYS"/>
    <property type="match status" value="1"/>
</dbReference>
<dbReference type="STRING" id="1648404.CP97_14130"/>
<keyword evidence="2 4" id="KW-0560">Oxidoreductase</keyword>